<dbReference type="RefSeq" id="WP_345023141.1">
    <property type="nucleotide sequence ID" value="NZ_BAABDO010000069.1"/>
</dbReference>
<dbReference type="Gene3D" id="1.10.357.10">
    <property type="entry name" value="Tetracycline Repressor, domain 2"/>
    <property type="match status" value="1"/>
</dbReference>
<accession>A0ABP7Z8V5</accession>
<protein>
    <recommendedName>
        <fullName evidence="3">TetR family transcriptional regulator</fullName>
    </recommendedName>
</protein>
<dbReference type="Gene3D" id="1.10.10.60">
    <property type="entry name" value="Homeodomain-like"/>
    <property type="match status" value="1"/>
</dbReference>
<gene>
    <name evidence="1" type="ORF">GCM10022416_41510</name>
</gene>
<reference evidence="2" key="1">
    <citation type="journal article" date="2019" name="Int. J. Syst. Evol. Microbiol.">
        <title>The Global Catalogue of Microorganisms (GCM) 10K type strain sequencing project: providing services to taxonomists for standard genome sequencing and annotation.</title>
        <authorList>
            <consortium name="The Broad Institute Genomics Platform"/>
            <consortium name="The Broad Institute Genome Sequencing Center for Infectious Disease"/>
            <person name="Wu L."/>
            <person name="Ma J."/>
        </authorList>
    </citation>
    <scope>NUCLEOTIDE SEQUENCE [LARGE SCALE GENOMIC DNA]</scope>
    <source>
        <strain evidence="2">JCM 17316</strain>
    </source>
</reference>
<evidence type="ECO:0008006" key="3">
    <source>
        <dbReference type="Google" id="ProtNLM"/>
    </source>
</evidence>
<keyword evidence="2" id="KW-1185">Reference proteome</keyword>
<evidence type="ECO:0000313" key="1">
    <source>
        <dbReference type="EMBL" id="GAA4147829.1"/>
    </source>
</evidence>
<sequence length="183" mass="20926">MDEADEKVLVVATRLFAELGYDTTTLGMITDAVGKEAEESKLLRLGKRQLYRHAFGRLHAMETARLEAAAREAPDDPEGVHHLVDVFIDFVTEHPEFPALWSQRSLKDAIDLRFPEKEFPPPLLTVLTSHSWQGLRPDIDLELISWMIIWTVADYVFSSRVSGRDFPFANFRPRLHALLDQVL</sequence>
<evidence type="ECO:0000313" key="2">
    <source>
        <dbReference type="Proteomes" id="UP001500266"/>
    </source>
</evidence>
<proteinExistence type="predicted"/>
<organism evidence="1 2">
    <name type="scientific">Actinomadura keratinilytica</name>
    <dbReference type="NCBI Taxonomy" id="547461"/>
    <lineage>
        <taxon>Bacteria</taxon>
        <taxon>Bacillati</taxon>
        <taxon>Actinomycetota</taxon>
        <taxon>Actinomycetes</taxon>
        <taxon>Streptosporangiales</taxon>
        <taxon>Thermomonosporaceae</taxon>
        <taxon>Actinomadura</taxon>
    </lineage>
</organism>
<dbReference type="Proteomes" id="UP001500266">
    <property type="component" value="Unassembled WGS sequence"/>
</dbReference>
<name>A0ABP7Z8V5_9ACTN</name>
<dbReference type="EMBL" id="BAABDO010000069">
    <property type="protein sequence ID" value="GAA4147829.1"/>
    <property type="molecule type" value="Genomic_DNA"/>
</dbReference>
<comment type="caution">
    <text evidence="1">The sequence shown here is derived from an EMBL/GenBank/DDBJ whole genome shotgun (WGS) entry which is preliminary data.</text>
</comment>